<feature type="domain" description="Peptidase M14" evidence="11">
    <location>
        <begin position="70"/>
        <end position="359"/>
    </location>
</feature>
<keyword evidence="13" id="KW-1185">Reference proteome</keyword>
<keyword evidence="7" id="KW-0378">Hydrolase</keyword>
<reference evidence="12 13" key="1">
    <citation type="journal article" date="2018" name="Gigascience">
        <title>Genomes of trombidid mites reveal novel predicted allergens and laterally-transferred genes associated with secondary metabolism.</title>
        <authorList>
            <person name="Dong X."/>
            <person name="Chaisiri K."/>
            <person name="Xia D."/>
            <person name="Armstrong S.D."/>
            <person name="Fang Y."/>
            <person name="Donnelly M.J."/>
            <person name="Kadowaki T."/>
            <person name="McGarry J.W."/>
            <person name="Darby A.C."/>
            <person name="Makepeace B.L."/>
        </authorList>
    </citation>
    <scope>NUCLEOTIDE SEQUENCE [LARGE SCALE GENOMIC DNA]</scope>
    <source>
        <strain evidence="12">UoL-UT</strain>
    </source>
</reference>
<keyword evidence="5" id="KW-0479">Metal-binding</keyword>
<dbReference type="GO" id="GO:0005615">
    <property type="term" value="C:extracellular space"/>
    <property type="evidence" value="ECO:0007669"/>
    <property type="project" value="TreeGrafter"/>
</dbReference>
<dbReference type="FunFam" id="3.40.630.10:FF:000084">
    <property type="entry name" value="Carboxypeptidase B2"/>
    <property type="match status" value="1"/>
</dbReference>
<dbReference type="Proteomes" id="UP000288716">
    <property type="component" value="Unassembled WGS sequence"/>
</dbReference>
<keyword evidence="4" id="KW-0645">Protease</keyword>
<sequence>VQLLWNKVNEHNNSAVIKVNKKIAARLKRQINYRLLTSNFQEWINRGKLAPSPDRKPYFSGLVPNFRLDVYHTLQEIDRFLTEVSKRGNVKVFDIGITHEGRPIKAVEILNNANDDRYVWIDGCTHAREWVTVSTALFIIEQAIISRIQTNFLIVPIINADGYEYTWSVDRLWRKNRRLPPLQKHFAREECFGVDLNRNYDANFGGEGSSDDPCSHVFQGVSPFSEPETAAIAKIIWKMRNKIKLFLSLHSFHQLWSCPFAFTKAASPHFTEHVDMLTAIRDSILKTTGEIYRIGPLSTELYVGSGFSLDWTYGKAGIIHSYLAELRDKGTHGFLLPAEQIIPTAIETWAAVTTAICKIFRVNC</sequence>
<dbReference type="PRINTS" id="PR00765">
    <property type="entry name" value="CRBOXYPTASEA"/>
</dbReference>
<comment type="similarity">
    <text evidence="2 10">Belongs to the peptidase M14 family.</text>
</comment>
<dbReference type="PANTHER" id="PTHR11705">
    <property type="entry name" value="PROTEASE FAMILY M14 CARBOXYPEPTIDASE A,B"/>
    <property type="match status" value="1"/>
</dbReference>
<dbReference type="EMBL" id="NCKV01004596">
    <property type="protein sequence ID" value="RWS24654.1"/>
    <property type="molecule type" value="Genomic_DNA"/>
</dbReference>
<evidence type="ECO:0000256" key="5">
    <source>
        <dbReference type="ARBA" id="ARBA00022723"/>
    </source>
</evidence>
<gene>
    <name evidence="12" type="ORF">B4U80_06458</name>
</gene>
<dbReference type="AlphaFoldDB" id="A0A443SB07"/>
<dbReference type="PANTHER" id="PTHR11705:SF91">
    <property type="entry name" value="FI01817P-RELATED"/>
    <property type="match status" value="1"/>
</dbReference>
<dbReference type="Pfam" id="PF00246">
    <property type="entry name" value="Peptidase_M14"/>
    <property type="match status" value="1"/>
</dbReference>
<dbReference type="GO" id="GO:0008270">
    <property type="term" value="F:zinc ion binding"/>
    <property type="evidence" value="ECO:0007669"/>
    <property type="project" value="InterPro"/>
</dbReference>
<dbReference type="Gene3D" id="3.40.630.10">
    <property type="entry name" value="Zn peptidases"/>
    <property type="match status" value="1"/>
</dbReference>
<name>A0A443SB07_9ACAR</name>
<evidence type="ECO:0000256" key="2">
    <source>
        <dbReference type="ARBA" id="ARBA00005988"/>
    </source>
</evidence>
<dbReference type="OrthoDB" id="3626597at2759"/>
<organism evidence="12 13">
    <name type="scientific">Leptotrombidium deliense</name>
    <dbReference type="NCBI Taxonomy" id="299467"/>
    <lineage>
        <taxon>Eukaryota</taxon>
        <taxon>Metazoa</taxon>
        <taxon>Ecdysozoa</taxon>
        <taxon>Arthropoda</taxon>
        <taxon>Chelicerata</taxon>
        <taxon>Arachnida</taxon>
        <taxon>Acari</taxon>
        <taxon>Acariformes</taxon>
        <taxon>Trombidiformes</taxon>
        <taxon>Prostigmata</taxon>
        <taxon>Anystina</taxon>
        <taxon>Parasitengona</taxon>
        <taxon>Trombiculoidea</taxon>
        <taxon>Trombiculidae</taxon>
        <taxon>Leptotrombidium</taxon>
    </lineage>
</organism>
<dbReference type="GO" id="GO:0006508">
    <property type="term" value="P:proteolysis"/>
    <property type="evidence" value="ECO:0007669"/>
    <property type="project" value="UniProtKB-KW"/>
</dbReference>
<comment type="caution">
    <text evidence="12">The sequence shown here is derived from an EMBL/GenBank/DDBJ whole genome shotgun (WGS) entry which is preliminary data.</text>
</comment>
<dbReference type="CDD" id="cd03860">
    <property type="entry name" value="M14_CP_A-B_like"/>
    <property type="match status" value="1"/>
</dbReference>
<keyword evidence="3 12" id="KW-0121">Carboxypeptidase</keyword>
<evidence type="ECO:0000256" key="7">
    <source>
        <dbReference type="ARBA" id="ARBA00022801"/>
    </source>
</evidence>
<evidence type="ECO:0000259" key="11">
    <source>
        <dbReference type="PROSITE" id="PS52035"/>
    </source>
</evidence>
<evidence type="ECO:0000313" key="13">
    <source>
        <dbReference type="Proteomes" id="UP000288716"/>
    </source>
</evidence>
<dbReference type="SUPFAM" id="SSF53187">
    <property type="entry name" value="Zn-dependent exopeptidases"/>
    <property type="match status" value="1"/>
</dbReference>
<dbReference type="PROSITE" id="PS52035">
    <property type="entry name" value="PEPTIDASE_M14"/>
    <property type="match status" value="1"/>
</dbReference>
<evidence type="ECO:0000256" key="8">
    <source>
        <dbReference type="ARBA" id="ARBA00022833"/>
    </source>
</evidence>
<dbReference type="GO" id="GO:0004181">
    <property type="term" value="F:metallocarboxypeptidase activity"/>
    <property type="evidence" value="ECO:0007669"/>
    <property type="project" value="InterPro"/>
</dbReference>
<keyword evidence="8" id="KW-0862">Zinc</keyword>
<proteinExistence type="inferred from homology"/>
<dbReference type="InterPro" id="IPR000834">
    <property type="entry name" value="Peptidase_M14"/>
</dbReference>
<evidence type="ECO:0000256" key="6">
    <source>
        <dbReference type="ARBA" id="ARBA00022729"/>
    </source>
</evidence>
<dbReference type="VEuPathDB" id="VectorBase:LDEU007385"/>
<feature type="active site" description="Proton donor/acceptor" evidence="10">
    <location>
        <position position="325"/>
    </location>
</feature>
<accession>A0A443SB07</accession>
<evidence type="ECO:0000313" key="12">
    <source>
        <dbReference type="EMBL" id="RWS24654.1"/>
    </source>
</evidence>
<comment type="cofactor">
    <cofactor evidence="1">
        <name>Zn(2+)</name>
        <dbReference type="ChEBI" id="CHEBI:29105"/>
    </cofactor>
</comment>
<evidence type="ECO:0000256" key="10">
    <source>
        <dbReference type="PROSITE-ProRule" id="PRU01379"/>
    </source>
</evidence>
<evidence type="ECO:0000256" key="1">
    <source>
        <dbReference type="ARBA" id="ARBA00001947"/>
    </source>
</evidence>
<dbReference type="SMART" id="SM00631">
    <property type="entry name" value="Zn_pept"/>
    <property type="match status" value="1"/>
</dbReference>
<protein>
    <submittedName>
        <fullName evidence="12">Carboxypeptidase A2-like protein</fullName>
    </submittedName>
</protein>
<evidence type="ECO:0000256" key="3">
    <source>
        <dbReference type="ARBA" id="ARBA00022645"/>
    </source>
</evidence>
<feature type="non-terminal residue" evidence="12">
    <location>
        <position position="1"/>
    </location>
</feature>
<keyword evidence="9" id="KW-0482">Metalloprotease</keyword>
<evidence type="ECO:0000256" key="4">
    <source>
        <dbReference type="ARBA" id="ARBA00022670"/>
    </source>
</evidence>
<keyword evidence="6" id="KW-0732">Signal</keyword>
<evidence type="ECO:0000256" key="9">
    <source>
        <dbReference type="ARBA" id="ARBA00023049"/>
    </source>
</evidence>